<evidence type="ECO:0000256" key="6">
    <source>
        <dbReference type="ARBA" id="ARBA00023136"/>
    </source>
</evidence>
<reference evidence="11" key="1">
    <citation type="submission" date="2008-06" db="EMBL/GenBank/DDBJ databases">
        <title>Complete sequence of chromosome of Prosthecochloris aestuarii DSM 271.</title>
        <authorList>
            <consortium name="US DOE Joint Genome Institute"/>
            <person name="Lucas S."/>
            <person name="Copeland A."/>
            <person name="Lapidus A."/>
            <person name="Glavina del Rio T."/>
            <person name="Dalin E."/>
            <person name="Tice H."/>
            <person name="Bruce D."/>
            <person name="Goodwin L."/>
            <person name="Pitluck S."/>
            <person name="Schmutz J."/>
            <person name="Larimer F."/>
            <person name="Land M."/>
            <person name="Hauser L."/>
            <person name="Kyrpides N."/>
            <person name="Anderson I."/>
            <person name="Liu Z."/>
            <person name="Li T."/>
            <person name="Zhao F."/>
            <person name="Overmann J."/>
            <person name="Bryant D.A."/>
            <person name="Richardson P."/>
        </authorList>
    </citation>
    <scope>NUCLEOTIDE SEQUENCE [LARGE SCALE GENOMIC DNA]</scope>
    <source>
        <strain evidence="11">DSM 271</strain>
    </source>
</reference>
<name>B4S4L9_PROA2</name>
<dbReference type="EMBL" id="CP001108">
    <property type="protein sequence ID" value="ACF46915.1"/>
    <property type="molecule type" value="Genomic_DNA"/>
</dbReference>
<keyword evidence="4 7" id="KW-0812">Transmembrane</keyword>
<accession>B4S4L9</accession>
<dbReference type="InterPro" id="IPR052702">
    <property type="entry name" value="MscS-like_channel"/>
</dbReference>
<evidence type="ECO:0000256" key="1">
    <source>
        <dbReference type="ARBA" id="ARBA00004651"/>
    </source>
</evidence>
<evidence type="ECO:0000256" key="5">
    <source>
        <dbReference type="ARBA" id="ARBA00022989"/>
    </source>
</evidence>
<feature type="transmembrane region" description="Helical" evidence="7">
    <location>
        <begin position="69"/>
        <end position="88"/>
    </location>
</feature>
<keyword evidence="12" id="KW-1185">Reference proteome</keyword>
<dbReference type="Pfam" id="PF21088">
    <property type="entry name" value="MS_channel_1st"/>
    <property type="match status" value="1"/>
</dbReference>
<comment type="subcellular location">
    <subcellularLocation>
        <location evidence="1">Cell membrane</location>
        <topology evidence="1">Multi-pass membrane protein</topology>
    </subcellularLocation>
</comment>
<dbReference type="eggNOG" id="COG3264">
    <property type="taxonomic scope" value="Bacteria"/>
</dbReference>
<keyword evidence="6 7" id="KW-0472">Membrane</keyword>
<protein>
    <submittedName>
        <fullName evidence="11">MscS Mechanosensitive ion channel</fullName>
    </submittedName>
</protein>
<dbReference type="InterPro" id="IPR011014">
    <property type="entry name" value="MscS_channel_TM-2"/>
</dbReference>
<evidence type="ECO:0000313" key="11">
    <source>
        <dbReference type="EMBL" id="ACF46915.1"/>
    </source>
</evidence>
<evidence type="ECO:0000256" key="7">
    <source>
        <dbReference type="SAM" id="Phobius"/>
    </source>
</evidence>
<evidence type="ECO:0000259" key="9">
    <source>
        <dbReference type="Pfam" id="PF21082"/>
    </source>
</evidence>
<evidence type="ECO:0000259" key="8">
    <source>
        <dbReference type="Pfam" id="PF00924"/>
    </source>
</evidence>
<keyword evidence="5 7" id="KW-1133">Transmembrane helix</keyword>
<proteinExistence type="inferred from homology"/>
<dbReference type="Pfam" id="PF21082">
    <property type="entry name" value="MS_channel_3rd"/>
    <property type="match status" value="1"/>
</dbReference>
<dbReference type="GO" id="GO:0005886">
    <property type="term" value="C:plasma membrane"/>
    <property type="evidence" value="ECO:0007669"/>
    <property type="project" value="UniProtKB-SubCell"/>
</dbReference>
<dbReference type="Gene3D" id="3.30.70.100">
    <property type="match status" value="1"/>
</dbReference>
<evidence type="ECO:0000313" key="12">
    <source>
        <dbReference type="Proteomes" id="UP000002725"/>
    </source>
</evidence>
<feature type="domain" description="Mechanosensitive ion channel MscS" evidence="8">
    <location>
        <begin position="115"/>
        <end position="182"/>
    </location>
</feature>
<dbReference type="AlphaFoldDB" id="B4S4L9"/>
<evidence type="ECO:0000256" key="3">
    <source>
        <dbReference type="ARBA" id="ARBA00022475"/>
    </source>
</evidence>
<feature type="domain" description="Mechanosensitive ion channel MscS C-terminal" evidence="9">
    <location>
        <begin position="189"/>
        <end position="273"/>
    </location>
</feature>
<dbReference type="InterPro" id="IPR049142">
    <property type="entry name" value="MS_channel_1st"/>
</dbReference>
<dbReference type="Gene3D" id="2.30.30.60">
    <property type="match status" value="1"/>
</dbReference>
<organism evidence="11 12">
    <name type="scientific">Prosthecochloris aestuarii (strain DSM 271 / SK 413)</name>
    <dbReference type="NCBI Taxonomy" id="290512"/>
    <lineage>
        <taxon>Bacteria</taxon>
        <taxon>Pseudomonadati</taxon>
        <taxon>Chlorobiota</taxon>
        <taxon>Chlorobiia</taxon>
        <taxon>Chlorobiales</taxon>
        <taxon>Chlorobiaceae</taxon>
        <taxon>Prosthecochloris</taxon>
    </lineage>
</organism>
<keyword evidence="3" id="KW-1003">Cell membrane</keyword>
<dbReference type="Proteomes" id="UP000002725">
    <property type="component" value="Chromosome"/>
</dbReference>
<dbReference type="SUPFAM" id="SSF82861">
    <property type="entry name" value="Mechanosensitive channel protein MscS (YggB), transmembrane region"/>
    <property type="match status" value="1"/>
</dbReference>
<dbReference type="GO" id="GO:0008381">
    <property type="term" value="F:mechanosensitive monoatomic ion channel activity"/>
    <property type="evidence" value="ECO:0007669"/>
    <property type="project" value="UniProtKB-ARBA"/>
</dbReference>
<dbReference type="SUPFAM" id="SSF82689">
    <property type="entry name" value="Mechanosensitive channel protein MscS (YggB), C-terminal domain"/>
    <property type="match status" value="1"/>
</dbReference>
<dbReference type="InterPro" id="IPR006685">
    <property type="entry name" value="MscS_channel_2nd"/>
</dbReference>
<evidence type="ECO:0000259" key="10">
    <source>
        <dbReference type="Pfam" id="PF21088"/>
    </source>
</evidence>
<dbReference type="PANTHER" id="PTHR30347">
    <property type="entry name" value="POTASSIUM CHANNEL RELATED"/>
    <property type="match status" value="1"/>
</dbReference>
<dbReference type="InterPro" id="IPR023408">
    <property type="entry name" value="MscS_beta-dom_sf"/>
</dbReference>
<evidence type="ECO:0000256" key="4">
    <source>
        <dbReference type="ARBA" id="ARBA00022692"/>
    </source>
</evidence>
<dbReference type="HOGENOM" id="CLU_037945_4_2_10"/>
<dbReference type="PANTHER" id="PTHR30347:SF1">
    <property type="entry name" value="MECHANOSENSITIVE CHANNEL MSCK"/>
    <property type="match status" value="1"/>
</dbReference>
<dbReference type="KEGG" id="paa:Paes_1903"/>
<gene>
    <name evidence="11" type="ordered locus">Paes_1903</name>
</gene>
<feature type="transmembrane region" description="Helical" evidence="7">
    <location>
        <begin position="100"/>
        <end position="128"/>
    </location>
</feature>
<dbReference type="RefSeq" id="WP_012506448.1">
    <property type="nucleotide sequence ID" value="NC_011059.1"/>
</dbReference>
<dbReference type="SUPFAM" id="SSF50182">
    <property type="entry name" value="Sm-like ribonucleoproteins"/>
    <property type="match status" value="1"/>
</dbReference>
<feature type="transmembrane region" description="Helical" evidence="7">
    <location>
        <begin position="29"/>
        <end position="49"/>
    </location>
</feature>
<comment type="similarity">
    <text evidence="2">Belongs to the MscS (TC 1.A.23) family.</text>
</comment>
<dbReference type="InterPro" id="IPR010920">
    <property type="entry name" value="LSM_dom_sf"/>
</dbReference>
<dbReference type="InterPro" id="IPR011066">
    <property type="entry name" value="MscS_channel_C_sf"/>
</dbReference>
<evidence type="ECO:0000256" key="2">
    <source>
        <dbReference type="ARBA" id="ARBA00008017"/>
    </source>
</evidence>
<feature type="domain" description="Mechanosensitive ion channel transmembrane helices 2/3" evidence="10">
    <location>
        <begin position="73"/>
        <end position="114"/>
    </location>
</feature>
<dbReference type="Pfam" id="PF00924">
    <property type="entry name" value="MS_channel_2nd"/>
    <property type="match status" value="1"/>
</dbReference>
<sequence length="303" mass="33748">MESIQQELLHIWTILTTPVIAIGQAEVSFWKILTIIVSIGLVVAAAKFLKRLIAGKLLVHTVHDEGTRVALGTILQYLIVFFGFLLVLQSAGIDLSTLTVLSGTIGIGIGFGLQNIVDNFFSGLIILLERPIKIGDRIEVGSINGDVVRIAIRSTTVKTNDNINIIIPNSEFVSKQVINWSHTDRNVRVTIPVGVSYKSDPKKVRDVLLKVAENHPAILEKPSPDVIFYEFGNSSLNFELRVWTRTHIQIPRTLRSEINYRIFEAFTKYGIEIPFPQHDIHFKSSDIAFSGSSDTESRDSRSG</sequence>
<dbReference type="Gene3D" id="1.10.287.1260">
    <property type="match status" value="1"/>
</dbReference>
<dbReference type="InterPro" id="IPR049278">
    <property type="entry name" value="MS_channel_C"/>
</dbReference>
<dbReference type="STRING" id="290512.Paes_1903"/>